<dbReference type="GO" id="GO:0008061">
    <property type="term" value="F:chitin binding"/>
    <property type="evidence" value="ECO:0007669"/>
    <property type="project" value="InterPro"/>
</dbReference>
<dbReference type="Pfam" id="PF00704">
    <property type="entry name" value="Glyco_hydro_18"/>
    <property type="match status" value="1"/>
</dbReference>
<feature type="chain" id="PRO_5011965595" evidence="9">
    <location>
        <begin position="20"/>
        <end position="401"/>
    </location>
</feature>
<dbReference type="SUPFAM" id="SSF51445">
    <property type="entry name" value="(Trans)glycosidases"/>
    <property type="match status" value="1"/>
</dbReference>
<evidence type="ECO:0000256" key="2">
    <source>
        <dbReference type="ARBA" id="ARBA00022801"/>
    </source>
</evidence>
<dbReference type="Proteomes" id="UP000193719">
    <property type="component" value="Unassembled WGS sequence"/>
</dbReference>
<dbReference type="OrthoDB" id="73875at2759"/>
<dbReference type="AlphaFoldDB" id="A0A1Y1UXR1"/>
<keyword evidence="4" id="KW-0119">Carbohydrate metabolism</keyword>
<dbReference type="SMART" id="SM00636">
    <property type="entry name" value="Glyco_18"/>
    <property type="match status" value="1"/>
</dbReference>
<keyword evidence="12" id="KW-1185">Reference proteome</keyword>
<reference evidence="11 12" key="2">
    <citation type="submission" date="2016-08" db="EMBL/GenBank/DDBJ databases">
        <title>Pervasive Adenine N6-methylation of Active Genes in Fungi.</title>
        <authorList>
            <consortium name="DOE Joint Genome Institute"/>
            <person name="Mondo S.J."/>
            <person name="Dannebaum R.O."/>
            <person name="Kuo R.C."/>
            <person name="Labutti K."/>
            <person name="Haridas S."/>
            <person name="Kuo A."/>
            <person name="Salamov A."/>
            <person name="Ahrendt S.R."/>
            <person name="Lipzen A."/>
            <person name="Sullivan W."/>
            <person name="Andreopoulos W.B."/>
            <person name="Clum A."/>
            <person name="Lindquist E."/>
            <person name="Daum C."/>
            <person name="Ramamoorthy G.K."/>
            <person name="Gryganskyi A."/>
            <person name="Culley D."/>
            <person name="Magnuson J.K."/>
            <person name="James T.Y."/>
            <person name="O'Malley M.A."/>
            <person name="Stajich J.E."/>
            <person name="Spatafora J.W."/>
            <person name="Visel A."/>
            <person name="Grigoriev I.V."/>
        </authorList>
    </citation>
    <scope>NUCLEOTIDE SEQUENCE [LARGE SCALE GENOMIC DNA]</scope>
    <source>
        <strain evidence="12">finn</strain>
    </source>
</reference>
<dbReference type="GO" id="GO:0005576">
    <property type="term" value="C:extracellular region"/>
    <property type="evidence" value="ECO:0007669"/>
    <property type="project" value="TreeGrafter"/>
</dbReference>
<dbReference type="PROSITE" id="PS01095">
    <property type="entry name" value="GH18_1"/>
    <property type="match status" value="1"/>
</dbReference>
<accession>A0A1Y1UXR1</accession>
<dbReference type="PANTHER" id="PTHR11177:SF317">
    <property type="entry name" value="CHITINASE 12-RELATED"/>
    <property type="match status" value="1"/>
</dbReference>
<dbReference type="InterPro" id="IPR011583">
    <property type="entry name" value="Chitinase_II/V-like_cat"/>
</dbReference>
<comment type="similarity">
    <text evidence="8">Belongs to the glycosyl hydrolase 18 family.</text>
</comment>
<keyword evidence="3" id="KW-0146">Chitin degradation</keyword>
<evidence type="ECO:0000259" key="10">
    <source>
        <dbReference type="PROSITE" id="PS51910"/>
    </source>
</evidence>
<comment type="catalytic activity">
    <reaction evidence="1">
        <text>Random endo-hydrolysis of N-acetyl-beta-D-glucosaminide (1-&gt;4)-beta-linkages in chitin and chitodextrins.</text>
        <dbReference type="EC" id="3.2.1.14"/>
    </reaction>
</comment>
<dbReference type="GO" id="GO:0006032">
    <property type="term" value="P:chitin catabolic process"/>
    <property type="evidence" value="ECO:0007669"/>
    <property type="project" value="UniProtKB-KW"/>
</dbReference>
<keyword evidence="2 7" id="KW-0378">Hydrolase</keyword>
<dbReference type="InterPro" id="IPR017853">
    <property type="entry name" value="GH"/>
</dbReference>
<evidence type="ECO:0000256" key="9">
    <source>
        <dbReference type="SAM" id="SignalP"/>
    </source>
</evidence>
<proteinExistence type="inferred from homology"/>
<dbReference type="PROSITE" id="PS51910">
    <property type="entry name" value="GH18_2"/>
    <property type="match status" value="1"/>
</dbReference>
<protein>
    <submittedName>
        <fullName evidence="11">Glycoside hydrolase</fullName>
    </submittedName>
</protein>
<evidence type="ECO:0000313" key="12">
    <source>
        <dbReference type="Proteomes" id="UP000193719"/>
    </source>
</evidence>
<evidence type="ECO:0000256" key="7">
    <source>
        <dbReference type="RuleBase" id="RU000489"/>
    </source>
</evidence>
<dbReference type="SUPFAM" id="SSF54556">
    <property type="entry name" value="Chitinase insertion domain"/>
    <property type="match status" value="1"/>
</dbReference>
<sequence length="401" mass="45545">MKYFYLLNLFIYLISFTFGFDTSKKNSCIHSKKKIVAYFSEWRYSNYPISKVDLSKVTHINYAFGLIDPNSYEVTGYDGSLLNEVVKAAHQQEVKVLMSIGGWYGSRYFTAMTSSTQHIEKFAKSCKNLIDTYNLDGIDIDWEYPGREGACNSLANDTDNYLTLLKVLREKLGSTSLITAAVSIIPFEKNGQVVSDLSDYANYFDFINIMGYDINGSFSSVTSHHSGLFNPKGGEIESLSSGVQHWIDSKFPVEKIVVGIPSFGKSWIATSSDNNGLYQPHEVDNPKGDQEDSNEPWTNYCGVVENSYSGNWKYKNIRKDILKTSATKASGDWTRFWDDSVKGAYLYNKATRQIITYDDPETIKYKMEYVLQHQLSGTMLWELENDSDDFEILSAINQYLG</sequence>
<name>A0A1Y1UXR1_9FUNG</name>
<evidence type="ECO:0000256" key="8">
    <source>
        <dbReference type="RuleBase" id="RU004453"/>
    </source>
</evidence>
<evidence type="ECO:0000256" key="1">
    <source>
        <dbReference type="ARBA" id="ARBA00000822"/>
    </source>
</evidence>
<dbReference type="InterPro" id="IPR050314">
    <property type="entry name" value="Glycosyl_Hydrlase_18"/>
</dbReference>
<dbReference type="InterPro" id="IPR001223">
    <property type="entry name" value="Glyco_hydro18_cat"/>
</dbReference>
<dbReference type="EMBL" id="MCFH01000056">
    <property type="protein sequence ID" value="ORX43052.1"/>
    <property type="molecule type" value="Genomic_DNA"/>
</dbReference>
<evidence type="ECO:0000256" key="6">
    <source>
        <dbReference type="ARBA" id="ARBA00023326"/>
    </source>
</evidence>
<dbReference type="Gene3D" id="3.20.20.80">
    <property type="entry name" value="Glycosidases"/>
    <property type="match status" value="1"/>
</dbReference>
<keyword evidence="5 7" id="KW-0326">Glycosidase</keyword>
<gene>
    <name evidence="11" type="ORF">BCR36DRAFT_304888</name>
</gene>
<keyword evidence="9" id="KW-0732">Signal</keyword>
<organism evidence="11 12">
    <name type="scientific">Piromyces finnis</name>
    <dbReference type="NCBI Taxonomy" id="1754191"/>
    <lineage>
        <taxon>Eukaryota</taxon>
        <taxon>Fungi</taxon>
        <taxon>Fungi incertae sedis</taxon>
        <taxon>Chytridiomycota</taxon>
        <taxon>Chytridiomycota incertae sedis</taxon>
        <taxon>Neocallimastigomycetes</taxon>
        <taxon>Neocallimastigales</taxon>
        <taxon>Neocallimastigaceae</taxon>
        <taxon>Piromyces</taxon>
    </lineage>
</organism>
<comment type="caution">
    <text evidence="11">The sequence shown here is derived from an EMBL/GenBank/DDBJ whole genome shotgun (WGS) entry which is preliminary data.</text>
</comment>
<dbReference type="PANTHER" id="PTHR11177">
    <property type="entry name" value="CHITINASE"/>
    <property type="match status" value="1"/>
</dbReference>
<feature type="signal peptide" evidence="9">
    <location>
        <begin position="1"/>
        <end position="19"/>
    </location>
</feature>
<evidence type="ECO:0000256" key="3">
    <source>
        <dbReference type="ARBA" id="ARBA00023024"/>
    </source>
</evidence>
<dbReference type="GO" id="GO:0008843">
    <property type="term" value="F:endochitinase activity"/>
    <property type="evidence" value="ECO:0007669"/>
    <property type="project" value="UniProtKB-EC"/>
</dbReference>
<reference evidence="11 12" key="1">
    <citation type="submission" date="2016-08" db="EMBL/GenBank/DDBJ databases">
        <title>Genomes of anaerobic fungi encode conserved fungal cellulosomes for biomass hydrolysis.</title>
        <authorList>
            <consortium name="DOE Joint Genome Institute"/>
            <person name="Haitjema C.H."/>
            <person name="Gilmore S.P."/>
            <person name="Henske J.K."/>
            <person name="Solomon K.V."/>
            <person name="De Groot R."/>
            <person name="Kuo A."/>
            <person name="Mondo S.J."/>
            <person name="Salamov A.A."/>
            <person name="Labutti K."/>
            <person name="Zhao Z."/>
            <person name="Chiniquy J."/>
            <person name="Barry K."/>
            <person name="Brewer H.M."/>
            <person name="Purvine S.O."/>
            <person name="Wright A.T."/>
            <person name="Boxma B."/>
            <person name="Van Alen T."/>
            <person name="Hackstein J.H."/>
            <person name="Baker S.E."/>
            <person name="Grigoriev I.V."/>
            <person name="O'Malley M.A."/>
        </authorList>
    </citation>
    <scope>NUCLEOTIDE SEQUENCE [LARGE SCALE GENOMIC DNA]</scope>
    <source>
        <strain evidence="12">finn</strain>
    </source>
</reference>
<keyword evidence="6" id="KW-0624">Polysaccharide degradation</keyword>
<dbReference type="InterPro" id="IPR029070">
    <property type="entry name" value="Chitinase_insertion_sf"/>
</dbReference>
<dbReference type="InterPro" id="IPR001579">
    <property type="entry name" value="Glyco_hydro_18_chit_AS"/>
</dbReference>
<feature type="domain" description="GH18" evidence="10">
    <location>
        <begin position="33"/>
        <end position="401"/>
    </location>
</feature>
<evidence type="ECO:0000313" key="11">
    <source>
        <dbReference type="EMBL" id="ORX43052.1"/>
    </source>
</evidence>
<dbReference type="GO" id="GO:0000272">
    <property type="term" value="P:polysaccharide catabolic process"/>
    <property type="evidence" value="ECO:0007669"/>
    <property type="project" value="UniProtKB-KW"/>
</dbReference>
<dbReference type="STRING" id="1754191.A0A1Y1UXR1"/>
<evidence type="ECO:0000256" key="5">
    <source>
        <dbReference type="ARBA" id="ARBA00023295"/>
    </source>
</evidence>
<dbReference type="Gene3D" id="3.10.50.10">
    <property type="match status" value="1"/>
</dbReference>
<evidence type="ECO:0000256" key="4">
    <source>
        <dbReference type="ARBA" id="ARBA00023277"/>
    </source>
</evidence>